<evidence type="ECO:0000313" key="2">
    <source>
        <dbReference type="Proteomes" id="UP001250698"/>
    </source>
</evidence>
<sequence length="162" mass="17889">MSNSQPPYPYPVLQHLKFYEQFDTTLRDDATQSAVNAGDNKPTSTINYEALFYHLHDVYQFRSADTPGGIGFEQHGAKISLICGGVPPVNTLLAIFAMIQTKLTALELEGIANVVFNASTKDEVTYYNVSSILQPNENLIPAILSHVQLIHSNVLTNTPNDH</sequence>
<accession>A0ABU3TCK1</accession>
<protein>
    <submittedName>
        <fullName evidence="1">Uncharacterized protein</fullName>
    </submittedName>
</protein>
<evidence type="ECO:0000313" key="1">
    <source>
        <dbReference type="EMBL" id="MDU0369094.1"/>
    </source>
</evidence>
<dbReference type="EMBL" id="JAWDJT010000001">
    <property type="protein sequence ID" value="MDU0369094.1"/>
    <property type="molecule type" value="Genomic_DNA"/>
</dbReference>
<dbReference type="RefSeq" id="WP_315996608.1">
    <property type="nucleotide sequence ID" value="NZ_JAWDJT010000001.1"/>
</dbReference>
<comment type="caution">
    <text evidence="1">The sequence shown here is derived from an EMBL/GenBank/DDBJ whole genome shotgun (WGS) entry which is preliminary data.</text>
</comment>
<keyword evidence="2" id="KW-1185">Reference proteome</keyword>
<reference evidence="1 2" key="1">
    <citation type="submission" date="2023-10" db="EMBL/GenBank/DDBJ databases">
        <title>Hymenobacter endophyticus sp. nov., an isolate from the leaf tissues of wheat.</title>
        <authorList>
            <person name="Dai Y."/>
        </authorList>
    </citation>
    <scope>NUCLEOTIDE SEQUENCE [LARGE SCALE GENOMIC DNA]</scope>
    <source>
        <strain evidence="1 2">ZK17L-C2</strain>
    </source>
</reference>
<gene>
    <name evidence="1" type="ORF">ROI90_01705</name>
</gene>
<proteinExistence type="predicted"/>
<organism evidence="1 2">
    <name type="scientific">Hymenobacter endophyticus</name>
    <dbReference type="NCBI Taxonomy" id="3076335"/>
    <lineage>
        <taxon>Bacteria</taxon>
        <taxon>Pseudomonadati</taxon>
        <taxon>Bacteroidota</taxon>
        <taxon>Cytophagia</taxon>
        <taxon>Cytophagales</taxon>
        <taxon>Hymenobacteraceae</taxon>
        <taxon>Hymenobacter</taxon>
    </lineage>
</organism>
<name>A0ABU3TCK1_9BACT</name>
<dbReference type="Proteomes" id="UP001250698">
    <property type="component" value="Unassembled WGS sequence"/>
</dbReference>